<feature type="non-terminal residue" evidence="2">
    <location>
        <position position="72"/>
    </location>
</feature>
<protein>
    <submittedName>
        <fullName evidence="2">Uncharacterized protein</fullName>
    </submittedName>
</protein>
<dbReference type="AlphaFoldDB" id="A0ABC8TL31"/>
<evidence type="ECO:0000313" key="2">
    <source>
        <dbReference type="EMBL" id="CAK9170136.1"/>
    </source>
</evidence>
<sequence>MNVRKLLLLLRCYTLRANPTFAMLFSNSMCHSFSFEASSDTLRSVEKSKDLGFKATRPTIPFVEDDATFVFG</sequence>
<dbReference type="EMBL" id="CAUOFW020005436">
    <property type="protein sequence ID" value="CAK9170136.1"/>
    <property type="molecule type" value="Genomic_DNA"/>
</dbReference>
<keyword evidence="1" id="KW-0732">Signal</keyword>
<proteinExistence type="predicted"/>
<reference evidence="2 3" key="1">
    <citation type="submission" date="2024-02" db="EMBL/GenBank/DDBJ databases">
        <authorList>
            <person name="Vignale AGUSTIN F."/>
            <person name="Sosa J E."/>
            <person name="Modenutti C."/>
        </authorList>
    </citation>
    <scope>NUCLEOTIDE SEQUENCE [LARGE SCALE GENOMIC DNA]</scope>
</reference>
<evidence type="ECO:0000313" key="3">
    <source>
        <dbReference type="Proteomes" id="UP001642360"/>
    </source>
</evidence>
<keyword evidence="3" id="KW-1185">Reference proteome</keyword>
<accession>A0ABC8TL31</accession>
<evidence type="ECO:0000256" key="1">
    <source>
        <dbReference type="SAM" id="SignalP"/>
    </source>
</evidence>
<feature type="chain" id="PRO_5044746797" evidence="1">
    <location>
        <begin position="18"/>
        <end position="72"/>
    </location>
</feature>
<gene>
    <name evidence="2" type="ORF">ILEXP_LOCUS39622</name>
</gene>
<dbReference type="Proteomes" id="UP001642360">
    <property type="component" value="Unassembled WGS sequence"/>
</dbReference>
<feature type="signal peptide" evidence="1">
    <location>
        <begin position="1"/>
        <end position="17"/>
    </location>
</feature>
<organism evidence="2 3">
    <name type="scientific">Ilex paraguariensis</name>
    <name type="common">yerba mate</name>
    <dbReference type="NCBI Taxonomy" id="185542"/>
    <lineage>
        <taxon>Eukaryota</taxon>
        <taxon>Viridiplantae</taxon>
        <taxon>Streptophyta</taxon>
        <taxon>Embryophyta</taxon>
        <taxon>Tracheophyta</taxon>
        <taxon>Spermatophyta</taxon>
        <taxon>Magnoliopsida</taxon>
        <taxon>eudicotyledons</taxon>
        <taxon>Gunneridae</taxon>
        <taxon>Pentapetalae</taxon>
        <taxon>asterids</taxon>
        <taxon>campanulids</taxon>
        <taxon>Aquifoliales</taxon>
        <taxon>Aquifoliaceae</taxon>
        <taxon>Ilex</taxon>
    </lineage>
</organism>
<comment type="caution">
    <text evidence="2">The sequence shown here is derived from an EMBL/GenBank/DDBJ whole genome shotgun (WGS) entry which is preliminary data.</text>
</comment>
<name>A0ABC8TL31_9AQUA</name>